<keyword evidence="8" id="KW-0066">ATP synthesis</keyword>
<keyword evidence="1 12" id="KW-0813">Transport</keyword>
<keyword evidence="5 14" id="KW-1133">Transmembrane helix</keyword>
<gene>
    <name evidence="15" type="ORF">FZC34_01150</name>
</gene>
<sequence length="146" mass="17395">MALIPQIDIYWFVSQIFWVSISFSVLIVLMYMFFVPSIMNSMIKRNSHIKDLQNKIEELNDDITVSQNIIKKYQYKMDTLIDENLVKISNEFDTKYKEIIKSRNIENEIRMKKHTDDLDKWGVEFTNQLKPEIAKIALKVVQKICQ</sequence>
<evidence type="ECO:0000256" key="3">
    <source>
        <dbReference type="ARBA" id="ARBA00022692"/>
    </source>
</evidence>
<comment type="function">
    <text evidence="9">F(1)F(0) ATP synthase produces ATP from ADP in the presence of a proton or sodium gradient. F-type ATPases consist of two structural domains, F(1) containing the extramembraneous catalytic core and F(0) containing the membrane proton channel, linked together by a central stalk and a peripheral stalk. During catalysis, ATP synthesis in the catalytic domain of F(1) is coupled via a rotary mechanism of the central stalk subunits to proton translocation.</text>
</comment>
<proteinExistence type="inferred from homology"/>
<accession>A0A5C0UFU8</accession>
<dbReference type="KEGG" id="cpri:FZC34_01150"/>
<evidence type="ECO:0000256" key="4">
    <source>
        <dbReference type="ARBA" id="ARBA00022781"/>
    </source>
</evidence>
<keyword evidence="3 12" id="KW-0812">Transmembrane</keyword>
<feature type="transmembrane region" description="Helical" evidence="14">
    <location>
        <begin position="12"/>
        <end position="35"/>
    </location>
</feature>
<evidence type="ECO:0000256" key="13">
    <source>
        <dbReference type="SAM" id="Coils"/>
    </source>
</evidence>
<dbReference type="GO" id="GO:0012505">
    <property type="term" value="C:endomembrane system"/>
    <property type="evidence" value="ECO:0007669"/>
    <property type="project" value="UniProtKB-SubCell"/>
</dbReference>
<evidence type="ECO:0000256" key="6">
    <source>
        <dbReference type="ARBA" id="ARBA00023065"/>
    </source>
</evidence>
<evidence type="ECO:0000256" key="2">
    <source>
        <dbReference type="ARBA" id="ARBA00022547"/>
    </source>
</evidence>
<keyword evidence="6 12" id="KW-0406">Ion transport</keyword>
<organism evidence="15 16">
    <name type="scientific">Candidatus Cytomitobacter primus</name>
    <dbReference type="NCBI Taxonomy" id="2066024"/>
    <lineage>
        <taxon>Bacteria</taxon>
        <taxon>Pseudomonadati</taxon>
        <taxon>Pseudomonadota</taxon>
        <taxon>Alphaproteobacteria</taxon>
        <taxon>Holosporales</taxon>
        <taxon>Holosporaceae</taxon>
        <taxon>Candidatus Cytomitobacter</taxon>
    </lineage>
</organism>
<evidence type="ECO:0000256" key="10">
    <source>
        <dbReference type="ARBA" id="ARBA00025614"/>
    </source>
</evidence>
<evidence type="ECO:0000256" key="5">
    <source>
        <dbReference type="ARBA" id="ARBA00022989"/>
    </source>
</evidence>
<evidence type="ECO:0000313" key="15">
    <source>
        <dbReference type="EMBL" id="QEK38513.1"/>
    </source>
</evidence>
<keyword evidence="4 12" id="KW-0375">Hydrogen ion transport</keyword>
<evidence type="ECO:0000256" key="14">
    <source>
        <dbReference type="SAM" id="Phobius"/>
    </source>
</evidence>
<keyword evidence="7 14" id="KW-0472">Membrane</keyword>
<protein>
    <recommendedName>
        <fullName evidence="17">ATP synthase YMF19-like N-terminal domain-containing protein</fullName>
    </recommendedName>
</protein>
<dbReference type="AlphaFoldDB" id="A0A5C0UFU8"/>
<evidence type="ECO:0000256" key="11">
    <source>
        <dbReference type="ARBA" id="ARBA00037847"/>
    </source>
</evidence>
<evidence type="ECO:0000256" key="9">
    <source>
        <dbReference type="ARBA" id="ARBA00025198"/>
    </source>
</evidence>
<dbReference type="Proteomes" id="UP000325004">
    <property type="component" value="Chromosome"/>
</dbReference>
<dbReference type="GO" id="GO:0015078">
    <property type="term" value="F:proton transmembrane transporter activity"/>
    <property type="evidence" value="ECO:0007669"/>
    <property type="project" value="InterPro"/>
</dbReference>
<comment type="function">
    <text evidence="10">Component of the F(0) channel, it forms part of the peripheral stalk, linking F(1) to F(0). The b'-subunit is a diverged and duplicated form of b found in plants and photosynthetic bacteria.</text>
</comment>
<comment type="subcellular location">
    <subcellularLocation>
        <location evidence="11">Endomembrane system</location>
        <topology evidence="11">Single-pass membrane protein</topology>
    </subcellularLocation>
</comment>
<dbReference type="InterPro" id="IPR002146">
    <property type="entry name" value="ATP_synth_b/b'su_bac/chlpt"/>
</dbReference>
<feature type="coiled-coil region" evidence="13">
    <location>
        <begin position="42"/>
        <end position="69"/>
    </location>
</feature>
<keyword evidence="2 12" id="KW-0138">CF(0)</keyword>
<keyword evidence="16" id="KW-1185">Reference proteome</keyword>
<keyword evidence="13" id="KW-0175">Coiled coil</keyword>
<dbReference type="OrthoDB" id="9805716at2"/>
<dbReference type="Pfam" id="PF00430">
    <property type="entry name" value="ATP-synt_B"/>
    <property type="match status" value="1"/>
</dbReference>
<name>A0A5C0UFU8_9PROT</name>
<comment type="similarity">
    <text evidence="12">Belongs to the ATPase B chain family.</text>
</comment>
<evidence type="ECO:0000256" key="8">
    <source>
        <dbReference type="ARBA" id="ARBA00023310"/>
    </source>
</evidence>
<evidence type="ECO:0000256" key="1">
    <source>
        <dbReference type="ARBA" id="ARBA00022448"/>
    </source>
</evidence>
<dbReference type="GO" id="GO:0015986">
    <property type="term" value="P:proton motive force-driven ATP synthesis"/>
    <property type="evidence" value="ECO:0007669"/>
    <property type="project" value="InterPro"/>
</dbReference>
<evidence type="ECO:0008006" key="17">
    <source>
        <dbReference type="Google" id="ProtNLM"/>
    </source>
</evidence>
<reference evidence="15 16" key="1">
    <citation type="submission" date="2019-08" db="EMBL/GenBank/DDBJ databases">
        <title>Highly reduced genomes of protist endosymbionts show evolutionary convergence.</title>
        <authorList>
            <person name="George E."/>
            <person name="Husnik F."/>
            <person name="Tashyreva D."/>
            <person name="Prokopchuk G."/>
            <person name="Horak A."/>
            <person name="Kwong W.K."/>
            <person name="Lukes J."/>
            <person name="Keeling P.J."/>
        </authorList>
    </citation>
    <scope>NUCLEOTIDE SEQUENCE [LARGE SCALE GENOMIC DNA]</scope>
    <source>
        <strain evidence="15">1604LC</strain>
    </source>
</reference>
<evidence type="ECO:0000313" key="16">
    <source>
        <dbReference type="Proteomes" id="UP000325004"/>
    </source>
</evidence>
<dbReference type="RefSeq" id="WP_148971629.1">
    <property type="nucleotide sequence ID" value="NZ_CP043316.1"/>
</dbReference>
<dbReference type="GO" id="GO:0045259">
    <property type="term" value="C:proton-transporting ATP synthase complex"/>
    <property type="evidence" value="ECO:0007669"/>
    <property type="project" value="UniProtKB-KW"/>
</dbReference>
<dbReference type="EMBL" id="CP043316">
    <property type="protein sequence ID" value="QEK38513.1"/>
    <property type="molecule type" value="Genomic_DNA"/>
</dbReference>
<evidence type="ECO:0000256" key="12">
    <source>
        <dbReference type="RuleBase" id="RU003848"/>
    </source>
</evidence>
<evidence type="ECO:0000256" key="7">
    <source>
        <dbReference type="ARBA" id="ARBA00023136"/>
    </source>
</evidence>